<keyword evidence="2" id="KW-1185">Reference proteome</keyword>
<organism evidence="1 2">
    <name type="scientific">Dethiosulfatibacter aminovorans DSM 17477</name>
    <dbReference type="NCBI Taxonomy" id="1121476"/>
    <lineage>
        <taxon>Bacteria</taxon>
        <taxon>Bacillati</taxon>
        <taxon>Bacillota</taxon>
        <taxon>Tissierellia</taxon>
        <taxon>Dethiosulfatibacter</taxon>
    </lineage>
</organism>
<proteinExistence type="predicted"/>
<accession>A0A1M6KBA1</accession>
<dbReference type="STRING" id="1121476.SAMN02745751_02852"/>
<dbReference type="OrthoDB" id="6706661at2"/>
<dbReference type="EMBL" id="FQZL01000025">
    <property type="protein sequence ID" value="SHJ56190.1"/>
    <property type="molecule type" value="Genomic_DNA"/>
</dbReference>
<gene>
    <name evidence="1" type="ORF">SAMN02745751_02852</name>
</gene>
<dbReference type="RefSeq" id="WP_073050240.1">
    <property type="nucleotide sequence ID" value="NZ_FQZL01000025.1"/>
</dbReference>
<evidence type="ECO:0000313" key="1">
    <source>
        <dbReference type="EMBL" id="SHJ56190.1"/>
    </source>
</evidence>
<dbReference type="AlphaFoldDB" id="A0A1M6KBA1"/>
<name>A0A1M6KBA1_9FIRM</name>
<dbReference type="Proteomes" id="UP000184052">
    <property type="component" value="Unassembled WGS sequence"/>
</dbReference>
<reference evidence="1 2" key="1">
    <citation type="submission" date="2016-11" db="EMBL/GenBank/DDBJ databases">
        <authorList>
            <person name="Jaros S."/>
            <person name="Januszkiewicz K."/>
            <person name="Wedrychowicz H."/>
        </authorList>
    </citation>
    <scope>NUCLEOTIDE SEQUENCE [LARGE SCALE GENOMIC DNA]</scope>
    <source>
        <strain evidence="1 2">DSM 17477</strain>
    </source>
</reference>
<protein>
    <submittedName>
        <fullName evidence="1">Uncharacterized protein</fullName>
    </submittedName>
</protein>
<evidence type="ECO:0000313" key="2">
    <source>
        <dbReference type="Proteomes" id="UP000184052"/>
    </source>
</evidence>
<sequence>MSKTIKTLIIFTIIFLLGIMARDIITGSGTQSHYGTIEDPVQEDVIGEPFVKIESGGNTYKLTKKASYYIEAVVKSKKKYTRDLSSAISNYDFALAWGELNEPEIDEHVDYSQSGRWYYYKYDSSTPVSKAYIGQHSANVHLIPANDLVAKQISKVTVNDLVELEGYLVYVKGENFTWNSSLTRNDTGDGACEILYVEKITVK</sequence>